<gene>
    <name evidence="1" type="ORF">CONCODRAFT_9942</name>
</gene>
<reference evidence="1 2" key="1">
    <citation type="journal article" date="2015" name="Genome Biol. Evol.">
        <title>Phylogenomic analyses indicate that early fungi evolved digesting cell walls of algal ancestors of land plants.</title>
        <authorList>
            <person name="Chang Y."/>
            <person name="Wang S."/>
            <person name="Sekimoto S."/>
            <person name="Aerts A.L."/>
            <person name="Choi C."/>
            <person name="Clum A."/>
            <person name="LaButti K.M."/>
            <person name="Lindquist E.A."/>
            <person name="Yee Ngan C."/>
            <person name="Ohm R.A."/>
            <person name="Salamov A.A."/>
            <person name="Grigoriev I.V."/>
            <person name="Spatafora J.W."/>
            <person name="Berbee M.L."/>
        </authorList>
    </citation>
    <scope>NUCLEOTIDE SEQUENCE [LARGE SCALE GENOMIC DNA]</scope>
    <source>
        <strain evidence="1 2">NRRL 28638</strain>
    </source>
</reference>
<keyword evidence="2" id="KW-1185">Reference proteome</keyword>
<proteinExistence type="predicted"/>
<sequence>MKKNFFFKAFESKYAKNKSREVYVFCRKEAILAIIEFIYTGQVDCKVFTKKNYSLILEIYQRAHDYGLTTLKEMIKVFILAYLDESTLSILLGSGILNKEDSFLKKIFNFIPNIINKTI</sequence>
<name>A0A137NZ84_CONC2</name>
<evidence type="ECO:0000313" key="1">
    <source>
        <dbReference type="EMBL" id="KXN67909.1"/>
    </source>
</evidence>
<dbReference type="EMBL" id="KQ964606">
    <property type="protein sequence ID" value="KXN67909.1"/>
    <property type="molecule type" value="Genomic_DNA"/>
</dbReference>
<dbReference type="SUPFAM" id="SSF54695">
    <property type="entry name" value="POZ domain"/>
    <property type="match status" value="1"/>
</dbReference>
<organism evidence="1 2">
    <name type="scientific">Conidiobolus coronatus (strain ATCC 28846 / CBS 209.66 / NRRL 28638)</name>
    <name type="common">Delacroixia coronata</name>
    <dbReference type="NCBI Taxonomy" id="796925"/>
    <lineage>
        <taxon>Eukaryota</taxon>
        <taxon>Fungi</taxon>
        <taxon>Fungi incertae sedis</taxon>
        <taxon>Zoopagomycota</taxon>
        <taxon>Entomophthoromycotina</taxon>
        <taxon>Entomophthoromycetes</taxon>
        <taxon>Entomophthorales</taxon>
        <taxon>Ancylistaceae</taxon>
        <taxon>Conidiobolus</taxon>
    </lineage>
</organism>
<dbReference type="InterPro" id="IPR011333">
    <property type="entry name" value="SKP1/BTB/POZ_sf"/>
</dbReference>
<dbReference type="Proteomes" id="UP000070444">
    <property type="component" value="Unassembled WGS sequence"/>
</dbReference>
<dbReference type="AlphaFoldDB" id="A0A137NZ84"/>
<protein>
    <submittedName>
        <fullName evidence="1">Uncharacterized protein</fullName>
    </submittedName>
</protein>
<evidence type="ECO:0000313" key="2">
    <source>
        <dbReference type="Proteomes" id="UP000070444"/>
    </source>
</evidence>
<accession>A0A137NZ84</accession>
<dbReference type="Gene3D" id="3.30.710.10">
    <property type="entry name" value="Potassium Channel Kv1.1, Chain A"/>
    <property type="match status" value="1"/>
</dbReference>